<evidence type="ECO:0000313" key="3">
    <source>
        <dbReference type="Proteomes" id="UP000325395"/>
    </source>
</evidence>
<feature type="transmembrane region" description="Helical" evidence="1">
    <location>
        <begin position="35"/>
        <end position="57"/>
    </location>
</feature>
<reference evidence="2 3" key="1">
    <citation type="submission" date="2019-04" db="EMBL/GenBank/DDBJ databases">
        <authorList>
            <consortium name="DOE Joint Genome Institute"/>
            <person name="Mondo S."/>
            <person name="Kjaerbolling I."/>
            <person name="Vesth T."/>
            <person name="Frisvad J.C."/>
            <person name="Nybo J.L."/>
            <person name="Theobald S."/>
            <person name="Kildgaard S."/>
            <person name="Isbrandt T."/>
            <person name="Kuo A."/>
            <person name="Sato A."/>
            <person name="Lyhne E.K."/>
            <person name="Kogle M.E."/>
            <person name="Wiebenga A."/>
            <person name="Kun R.S."/>
            <person name="Lubbers R.J."/>
            <person name="Makela M.R."/>
            <person name="Barry K."/>
            <person name="Chovatia M."/>
            <person name="Clum A."/>
            <person name="Daum C."/>
            <person name="Haridas S."/>
            <person name="He G."/>
            <person name="LaButti K."/>
            <person name="Lipzen A."/>
            <person name="Riley R."/>
            <person name="Salamov A."/>
            <person name="Simmons B.A."/>
            <person name="Magnuson J.K."/>
            <person name="Henrissat B."/>
            <person name="Mortensen U.H."/>
            <person name="Larsen T.O."/>
            <person name="Devries R.P."/>
            <person name="Grigoriev I.V."/>
            <person name="Machida M."/>
            <person name="Baker S.E."/>
            <person name="Andersen M.R."/>
            <person name="Cantor M.N."/>
            <person name="Hua S.X."/>
        </authorList>
    </citation>
    <scope>NUCLEOTIDE SEQUENCE [LARGE SCALE GENOMIC DNA]</scope>
    <source>
        <strain evidence="2 3">CBS 117616</strain>
    </source>
</reference>
<name>A0ABQ6W5N9_9EURO</name>
<evidence type="ECO:0008006" key="4">
    <source>
        <dbReference type="Google" id="ProtNLM"/>
    </source>
</evidence>
<proteinExistence type="predicted"/>
<keyword evidence="1" id="KW-1133">Transmembrane helix</keyword>
<gene>
    <name evidence="2" type="ORF">BDV36DRAFT_271620</name>
</gene>
<keyword evidence="1" id="KW-0472">Membrane</keyword>
<evidence type="ECO:0000256" key="1">
    <source>
        <dbReference type="SAM" id="Phobius"/>
    </source>
</evidence>
<sequence>MSLEERMARNECRSQVIRRPNAGLRLDRWLAAGKWIGMFISSGNTMVMIMATLRMFWNISSVVLSVTSETSLTMSAYQTV</sequence>
<keyword evidence="3" id="KW-1185">Reference proteome</keyword>
<dbReference type="EMBL" id="ML735835">
    <property type="protein sequence ID" value="KAE8412437.1"/>
    <property type="molecule type" value="Genomic_DNA"/>
</dbReference>
<evidence type="ECO:0000313" key="2">
    <source>
        <dbReference type="EMBL" id="KAE8412437.1"/>
    </source>
</evidence>
<keyword evidence="1" id="KW-0812">Transmembrane</keyword>
<organism evidence="2 3">
    <name type="scientific">Aspergillus pseudocaelatus</name>
    <dbReference type="NCBI Taxonomy" id="1825620"/>
    <lineage>
        <taxon>Eukaryota</taxon>
        <taxon>Fungi</taxon>
        <taxon>Dikarya</taxon>
        <taxon>Ascomycota</taxon>
        <taxon>Pezizomycotina</taxon>
        <taxon>Eurotiomycetes</taxon>
        <taxon>Eurotiomycetidae</taxon>
        <taxon>Eurotiales</taxon>
        <taxon>Aspergillaceae</taxon>
        <taxon>Aspergillus</taxon>
        <taxon>Aspergillus subgen. Circumdati</taxon>
    </lineage>
</organism>
<accession>A0ABQ6W5N9</accession>
<dbReference type="Proteomes" id="UP000325395">
    <property type="component" value="Unassembled WGS sequence"/>
</dbReference>
<protein>
    <recommendedName>
        <fullName evidence="4">Amino acid permease/ SLC12A domain-containing protein</fullName>
    </recommendedName>
</protein>